<dbReference type="Pfam" id="PF06348">
    <property type="entry name" value="DUF1059"/>
    <property type="match status" value="1"/>
</dbReference>
<name>A0A6B0GK27_9EURY</name>
<gene>
    <name evidence="1" type="ORF">GQS65_06670</name>
</gene>
<proteinExistence type="predicted"/>
<dbReference type="OrthoDB" id="318492at2157"/>
<comment type="caution">
    <text evidence="1">The sequence shown here is derived from an EMBL/GenBank/DDBJ whole genome shotgun (WGS) entry which is preliminary data.</text>
</comment>
<dbReference type="InterPro" id="IPR009409">
    <property type="entry name" value="DUF1059"/>
</dbReference>
<protein>
    <submittedName>
        <fullName evidence="1">DUF1059 domain-containing protein</fullName>
    </submittedName>
</protein>
<evidence type="ECO:0000313" key="2">
    <source>
        <dbReference type="Proteomes" id="UP000451471"/>
    </source>
</evidence>
<keyword evidence="2" id="KW-1185">Reference proteome</keyword>
<dbReference type="RefSeq" id="WP_158203895.1">
    <property type="nucleotide sequence ID" value="NZ_WSZK01000015.1"/>
</dbReference>
<dbReference type="EMBL" id="WSZK01000015">
    <property type="protein sequence ID" value="MWG34177.1"/>
    <property type="molecule type" value="Genomic_DNA"/>
</dbReference>
<organism evidence="1 2">
    <name type="scientific">Halomarina oriensis</name>
    <dbReference type="NCBI Taxonomy" id="671145"/>
    <lineage>
        <taxon>Archaea</taxon>
        <taxon>Methanobacteriati</taxon>
        <taxon>Methanobacteriota</taxon>
        <taxon>Stenosarchaea group</taxon>
        <taxon>Halobacteria</taxon>
        <taxon>Halobacteriales</taxon>
        <taxon>Natronomonadaceae</taxon>
        <taxon>Halomarina</taxon>
    </lineage>
</organism>
<accession>A0A6B0GK27</accession>
<evidence type="ECO:0000313" key="1">
    <source>
        <dbReference type="EMBL" id="MWG34177.1"/>
    </source>
</evidence>
<dbReference type="Proteomes" id="UP000451471">
    <property type="component" value="Unassembled WGS sequence"/>
</dbReference>
<reference evidence="1 2" key="1">
    <citation type="submission" date="2019-12" db="EMBL/GenBank/DDBJ databases">
        <title>Halocatena pleomorpha gen. nov. sp. nov., an extremely halophilic archaeon of family Halobacteriaceae isolated from saltpan soil.</title>
        <authorList>
            <person name="Pal Y."/>
            <person name="Verma A."/>
            <person name="Krishnamurthi S."/>
            <person name="Kumar P."/>
        </authorList>
    </citation>
    <scope>NUCLEOTIDE SEQUENCE [LARGE SCALE GENOMIC DNA]</scope>
    <source>
        <strain evidence="1 2">JCM 16495</strain>
    </source>
</reference>
<sequence>MTKHLDCVVDGCAASIEAESEDDVMAQVETHVQQEHPDLDLDDETVEMVRSNIRTV</sequence>
<dbReference type="AlphaFoldDB" id="A0A6B0GK27"/>